<evidence type="ECO:0000259" key="5">
    <source>
        <dbReference type="Pfam" id="PF00700"/>
    </source>
</evidence>
<dbReference type="GO" id="GO:0009288">
    <property type="term" value="C:bacterial-type flagellum"/>
    <property type="evidence" value="ECO:0007669"/>
    <property type="project" value="UniProtKB-SubCell"/>
</dbReference>
<comment type="similarity">
    <text evidence="1 3">Belongs to the bacterial flagellin family.</text>
</comment>
<keyword evidence="6" id="KW-0282">Flagellum</keyword>
<proteinExistence type="inferred from homology"/>
<protein>
    <recommendedName>
        <fullName evidence="3">Flagellin</fullName>
    </recommendedName>
</protein>
<keyword evidence="3" id="KW-0964">Secreted</keyword>
<dbReference type="InterPro" id="IPR001029">
    <property type="entry name" value="Flagellin_N"/>
</dbReference>
<evidence type="ECO:0000256" key="2">
    <source>
        <dbReference type="ARBA" id="ARBA00023143"/>
    </source>
</evidence>
<evidence type="ECO:0000256" key="3">
    <source>
        <dbReference type="RuleBase" id="RU362073"/>
    </source>
</evidence>
<sequence>MSDVTLSKAVRSNLLHLQNTAKMMDATQERLATGKKVNSALDNPTNFFTAASLNGRAADIGTLLDAMGNGIKAIEAADNGLTAITKAIESMQSTLRQARQDKSFQTASLPMGANRSGELTLSGGGFPAGTSHAIALTNAVPASVTAGADFALTQSRGGAQFEFEAIEFASPNDTLSFDLTIDGVERSIVITKAIADAAAPGGEITTPAEMKAALDQAIGERFTSTEFTVAVSGTDLVISSGSRGAGSSVVIGAATSAGMTAPVTPTSLATEIDNNANLASQTVEFNINYGTSTPLLIELDGNVQTGAAAAVAEINDRISTWNNANPNEQINVTAVREGNRIVLRGPADGTGPNLSVSDGGNAGDLDLVFGTARATLPPSPADGEPKTVDQLVREINANPDFKNIIRASNDNGRLRIENLSTKELDMVGLTNGQLTGGIGTDKIGGNDIRAGLAREFNELRTEMDRLADDASFNGINLLRGDQLKIVFNESGTSTIEIQAKNAKGEERAVNAVNLNILEVMPEDLNLDESIDGLLAKLQVSLNEVRSQASNLGSTLSVVQNREKFTKEMINTLETGAANLTLADSNEEAANMLALQTRQQLSQTALSLASQADQAVLRLFG</sequence>
<evidence type="ECO:0000313" key="7">
    <source>
        <dbReference type="Proteomes" id="UP000199495"/>
    </source>
</evidence>
<gene>
    <name evidence="6" type="ORF">SAMN04487974_1133</name>
</gene>
<reference evidence="6 7" key="1">
    <citation type="submission" date="2016-10" db="EMBL/GenBank/DDBJ databases">
        <authorList>
            <person name="de Groot N.N."/>
        </authorList>
    </citation>
    <scope>NUCLEOTIDE SEQUENCE [LARGE SCALE GENOMIC DNA]</scope>
    <source>
        <strain evidence="6 7">CGMCC 1.10267</strain>
    </source>
</reference>
<keyword evidence="7" id="KW-1185">Reference proteome</keyword>
<dbReference type="Pfam" id="PF00669">
    <property type="entry name" value="Flagellin_N"/>
    <property type="match status" value="1"/>
</dbReference>
<dbReference type="OrthoDB" id="9808068at2"/>
<comment type="function">
    <text evidence="3">Flagellin is the subunit protein which polymerizes to form the filaments of bacterial flagella.</text>
</comment>
<dbReference type="PANTHER" id="PTHR42792">
    <property type="entry name" value="FLAGELLIN"/>
    <property type="match status" value="1"/>
</dbReference>
<dbReference type="InterPro" id="IPR001492">
    <property type="entry name" value="Flagellin"/>
</dbReference>
<dbReference type="RefSeq" id="WP_090597707.1">
    <property type="nucleotide sequence ID" value="NZ_FNCS01000013.1"/>
</dbReference>
<dbReference type="Pfam" id="PF00700">
    <property type="entry name" value="Flagellin_C"/>
    <property type="match status" value="1"/>
</dbReference>
<organism evidence="6 7">
    <name type="scientific">Pelagibacterium luteolum</name>
    <dbReference type="NCBI Taxonomy" id="440168"/>
    <lineage>
        <taxon>Bacteria</taxon>
        <taxon>Pseudomonadati</taxon>
        <taxon>Pseudomonadota</taxon>
        <taxon>Alphaproteobacteria</taxon>
        <taxon>Hyphomicrobiales</taxon>
        <taxon>Devosiaceae</taxon>
        <taxon>Pelagibacterium</taxon>
    </lineage>
</organism>
<feature type="domain" description="Flagellin C-terminal" evidence="5">
    <location>
        <begin position="540"/>
        <end position="619"/>
    </location>
</feature>
<evidence type="ECO:0000259" key="4">
    <source>
        <dbReference type="Pfam" id="PF00669"/>
    </source>
</evidence>
<dbReference type="STRING" id="440168.SAMN04487974_1133"/>
<keyword evidence="6" id="KW-0966">Cell projection</keyword>
<dbReference type="Proteomes" id="UP000199495">
    <property type="component" value="Unassembled WGS sequence"/>
</dbReference>
<dbReference type="Gene3D" id="1.20.1330.10">
    <property type="entry name" value="f41 fragment of flagellin, N-terminal domain"/>
    <property type="match status" value="1"/>
</dbReference>
<accession>A0A1G7YA12</accession>
<dbReference type="AlphaFoldDB" id="A0A1G7YA12"/>
<evidence type="ECO:0000256" key="1">
    <source>
        <dbReference type="ARBA" id="ARBA00005709"/>
    </source>
</evidence>
<dbReference type="SUPFAM" id="SSF64518">
    <property type="entry name" value="Phase 1 flagellin"/>
    <property type="match status" value="2"/>
</dbReference>
<keyword evidence="2 3" id="KW-0975">Bacterial flagellum</keyword>
<dbReference type="EMBL" id="FNCS01000013">
    <property type="protein sequence ID" value="SDG93199.1"/>
    <property type="molecule type" value="Genomic_DNA"/>
</dbReference>
<dbReference type="GO" id="GO:0005198">
    <property type="term" value="F:structural molecule activity"/>
    <property type="evidence" value="ECO:0007669"/>
    <property type="project" value="UniProtKB-UniRule"/>
</dbReference>
<dbReference type="GO" id="GO:0005576">
    <property type="term" value="C:extracellular region"/>
    <property type="evidence" value="ECO:0007669"/>
    <property type="project" value="UniProtKB-SubCell"/>
</dbReference>
<name>A0A1G7YA12_9HYPH</name>
<comment type="subcellular location">
    <subcellularLocation>
        <location evidence="3">Secreted</location>
    </subcellularLocation>
    <subcellularLocation>
        <location evidence="3">Bacterial flagellum</location>
    </subcellularLocation>
</comment>
<dbReference type="InterPro" id="IPR046358">
    <property type="entry name" value="Flagellin_C"/>
</dbReference>
<dbReference type="PANTHER" id="PTHR42792:SF2">
    <property type="entry name" value="FLAGELLIN"/>
    <property type="match status" value="1"/>
</dbReference>
<keyword evidence="6" id="KW-0969">Cilium</keyword>
<feature type="domain" description="Flagellin N-terminal" evidence="4">
    <location>
        <begin position="14"/>
        <end position="104"/>
    </location>
</feature>
<evidence type="ECO:0000313" key="6">
    <source>
        <dbReference type="EMBL" id="SDG93199.1"/>
    </source>
</evidence>